<sequence length="1322" mass="154997">MKVMKIDYGNVEIGKTATKTIEIWNESYKEQLYQVQRDPITNPLDHVFHLHSYTWTLGPDEKFLCEIYYRPLVVSSRNVDYFIIIDNNGAYMKIITYGSSIGPKVISSTKRIFMNTNKNSKVKKRIKLSNNSKVAATFMFNIDEKHRIFQLDSRYGVINAYSYKYVTITFMPPKEGRYTYYLIILILYQEPIIIELYGYCYSVFIKKETLKSIPYPWMEKDGFKGYMRDATDTLEYLPPASLSKHYFNFGQVDVDVENIIQRIPRSICLTNHIHSNLLIIWEKDTDGIFYITPSEMVLRKNQSALFELTFNPNIKNNLFGREIICSVFLEQEKLFTFPFVLSMTVIGHSFPITSSGWIPQYEIPQTVIMPPSVPPYPVYTTFLIKRFGHLPLMFQFVSPSASHFIVKPMLGVIYQDYQIIIVEMTSKPKNEQIYIERWTIYFNGNTKNENYIDFKGYAEYANLVFNNNNLLTFPSVLPGCQQFLQLGMRNVTRHQIKYEFYKLPSEFKVQYIHGKIDANDTFYQECMFAPNEVNRDYDFEIQCLLIVIKNGASIGSKSFVNLRIRGSSEMGLLEAHPNKLNFDELEYNNTKTLSFDLVNSSLVDIYYTLICTHRNWELGDIKRDVKLHPLSETIFAGSTKKILVSITPHTAVYYEFIIQYVIRINFNSDILVNRYDPIEICSVSCMCILPTIKVDNLCAFGYNQDYSIHISKQFLWNRLQINKLNEILVDLLPGETETVNINLLPMTLNKGTLLLKWVIINPSTLPISLKMKKIKQCSCEPIIKTIGYLPRRIEIDCIHKNICEIYLKSKMLKPEEETVIGMNIHYILAGKTIMSWDLNIGHDRHIIFNVTVDCLTEHDSQDNFLSTPSINFGKVYFGNKEPTYRAQWIFNITNKDLPYSVDINNIHKMNEKYQCEIFACLTQDGIIKSGTAVPLLFKFQPRMFGEYKIIFPIIMGDKTEELTLQGESIFDYKLVSIWRRIPAFCACKTPLFPIYFSVDSMNLWNIPTHNIIIRMLLIYNNLDFDALGYKWKCQKIPELLSVDIFPRKGILQPNSVQSFRVKIKTSGYPGRIDFHIPCMFFNASKRREYQRSIIKHDILSQELKEQFTITEKGIYVPEPWIKILDKPNKYYKTLSIRCCIYSVEDENIKVKLLRELKAAPSSVIHFDDNKNYNNVINEKELYIITLILENLLWDIVNTKRFIKVIENNLIPIRNLYYTQFTMDISERKRLVRRSYISPPLKIIEAILERMSFDIIHEEFTLKVNHLIPDEDVRHRNYFKMLPKQKRTDLQFEIREDEDDEDELDMQHMKPGYRISFANTNTI</sequence>
<dbReference type="Pfam" id="PF24291">
    <property type="entry name" value="Ig_CFAP65"/>
    <property type="match status" value="1"/>
</dbReference>
<feature type="domain" description="CFAP65 eight Ig-like" evidence="3">
    <location>
        <begin position="571"/>
        <end position="671"/>
    </location>
</feature>
<dbReference type="InterPro" id="IPR056305">
    <property type="entry name" value="Ig_CFAP65_10th"/>
</dbReference>
<evidence type="ECO:0000259" key="1">
    <source>
        <dbReference type="Pfam" id="PF24291"/>
    </source>
</evidence>
<dbReference type="InterPro" id="IPR052614">
    <property type="entry name" value="CFAP65"/>
</dbReference>
<name>A0A2A3E5J1_APICC</name>
<feature type="domain" description="CFAP65 fourth Ig-like" evidence="2">
    <location>
        <begin position="117"/>
        <end position="202"/>
    </location>
</feature>
<dbReference type="EMBL" id="KZ288371">
    <property type="protein sequence ID" value="PBC26744.1"/>
    <property type="molecule type" value="Genomic_DNA"/>
</dbReference>
<protein>
    <submittedName>
        <fullName evidence="4">Coiled-coil domain-containing protein</fullName>
    </submittedName>
</protein>
<evidence type="ECO:0000313" key="4">
    <source>
        <dbReference type="EMBL" id="PBC26744.1"/>
    </source>
</evidence>
<dbReference type="Pfam" id="PF24507">
    <property type="entry name" value="Ig_CFAP65_4th"/>
    <property type="match status" value="1"/>
</dbReference>
<dbReference type="Proteomes" id="UP000242457">
    <property type="component" value="Unassembled WGS sequence"/>
</dbReference>
<dbReference type="Pfam" id="PF25248">
    <property type="entry name" value="Ig_CFAP65_8th"/>
    <property type="match status" value="1"/>
</dbReference>
<dbReference type="Gene3D" id="2.60.40.10">
    <property type="entry name" value="Immunoglobulins"/>
    <property type="match status" value="4"/>
</dbReference>
<feature type="domain" description="CFAP65 tenth Ig-like" evidence="1">
    <location>
        <begin position="862"/>
        <end position="966"/>
    </location>
</feature>
<keyword evidence="5" id="KW-1185">Reference proteome</keyword>
<evidence type="ECO:0000313" key="5">
    <source>
        <dbReference type="Proteomes" id="UP000242457"/>
    </source>
</evidence>
<evidence type="ECO:0000259" key="2">
    <source>
        <dbReference type="Pfam" id="PF24507"/>
    </source>
</evidence>
<dbReference type="InterPro" id="IPR057467">
    <property type="entry name" value="Ig_CFAP65_8th"/>
</dbReference>
<dbReference type="InterPro" id="IPR013783">
    <property type="entry name" value="Ig-like_fold"/>
</dbReference>
<dbReference type="STRING" id="94128.A0A2A3E5J1"/>
<organism evidence="4 5">
    <name type="scientific">Apis cerana cerana</name>
    <name type="common">Oriental honeybee</name>
    <dbReference type="NCBI Taxonomy" id="94128"/>
    <lineage>
        <taxon>Eukaryota</taxon>
        <taxon>Metazoa</taxon>
        <taxon>Ecdysozoa</taxon>
        <taxon>Arthropoda</taxon>
        <taxon>Hexapoda</taxon>
        <taxon>Insecta</taxon>
        <taxon>Pterygota</taxon>
        <taxon>Neoptera</taxon>
        <taxon>Endopterygota</taxon>
        <taxon>Hymenoptera</taxon>
        <taxon>Apocrita</taxon>
        <taxon>Aculeata</taxon>
        <taxon>Apoidea</taxon>
        <taxon>Anthophila</taxon>
        <taxon>Apidae</taxon>
        <taxon>Apis</taxon>
    </lineage>
</organism>
<dbReference type="PANTHER" id="PTHR46127">
    <property type="entry name" value="CILIA- AND FLAGELLA-ASSOCIATED PROTEIN 65"/>
    <property type="match status" value="1"/>
</dbReference>
<proteinExistence type="predicted"/>
<reference evidence="4 5" key="1">
    <citation type="submission" date="2014-07" db="EMBL/GenBank/DDBJ databases">
        <title>Genomic and transcriptomic analysis on Apis cerana provide comprehensive insights into honey bee biology.</title>
        <authorList>
            <person name="Diao Q."/>
            <person name="Sun L."/>
            <person name="Zheng H."/>
            <person name="Zheng H."/>
            <person name="Xu S."/>
            <person name="Wang S."/>
            <person name="Zeng Z."/>
            <person name="Hu F."/>
            <person name="Su S."/>
            <person name="Wu J."/>
        </authorList>
    </citation>
    <scope>NUCLEOTIDE SEQUENCE [LARGE SCALE GENOMIC DNA]</scope>
    <source>
        <tissue evidence="4">Pupae without intestine</tissue>
    </source>
</reference>
<dbReference type="PANTHER" id="PTHR46127:SF1">
    <property type="entry name" value="CILIA- AND FLAGELLA-ASSOCIATED PROTEIN 65"/>
    <property type="match status" value="1"/>
</dbReference>
<gene>
    <name evidence="4" type="ORF">APICC_04435</name>
</gene>
<evidence type="ECO:0000259" key="3">
    <source>
        <dbReference type="Pfam" id="PF25248"/>
    </source>
</evidence>
<dbReference type="OrthoDB" id="415597at2759"/>
<accession>A0A2A3E5J1</accession>
<dbReference type="InterPro" id="IPR058536">
    <property type="entry name" value="Ig_CFAP65_4th"/>
</dbReference>